<evidence type="ECO:0000313" key="2">
    <source>
        <dbReference type="Proteomes" id="UP000038045"/>
    </source>
</evidence>
<organism evidence="2 3">
    <name type="scientific">Parastrongyloides trichosuri</name>
    <name type="common">Possum-specific nematode worm</name>
    <dbReference type="NCBI Taxonomy" id="131310"/>
    <lineage>
        <taxon>Eukaryota</taxon>
        <taxon>Metazoa</taxon>
        <taxon>Ecdysozoa</taxon>
        <taxon>Nematoda</taxon>
        <taxon>Chromadorea</taxon>
        <taxon>Rhabditida</taxon>
        <taxon>Tylenchina</taxon>
        <taxon>Panagrolaimomorpha</taxon>
        <taxon>Strongyloidoidea</taxon>
        <taxon>Strongyloididae</taxon>
        <taxon>Parastrongyloides</taxon>
    </lineage>
</organism>
<evidence type="ECO:0000313" key="3">
    <source>
        <dbReference type="WBParaSite" id="PTRK_0001464700.1"/>
    </source>
</evidence>
<reference evidence="3" key="1">
    <citation type="submission" date="2017-02" db="UniProtKB">
        <authorList>
            <consortium name="WormBaseParasite"/>
        </authorList>
    </citation>
    <scope>IDENTIFICATION</scope>
</reference>
<dbReference type="Proteomes" id="UP000038045">
    <property type="component" value="Unplaced"/>
</dbReference>
<accession>A0A0N5A030</accession>
<feature type="compositionally biased region" description="Polar residues" evidence="1">
    <location>
        <begin position="39"/>
        <end position="51"/>
    </location>
</feature>
<dbReference type="WBParaSite" id="PTRK_0001464700.1">
    <property type="protein sequence ID" value="PTRK_0001464700.1"/>
    <property type="gene ID" value="PTRK_0001464700"/>
</dbReference>
<feature type="region of interest" description="Disordered" evidence="1">
    <location>
        <begin position="202"/>
        <end position="223"/>
    </location>
</feature>
<feature type="compositionally biased region" description="Basic and acidic residues" evidence="1">
    <location>
        <begin position="147"/>
        <end position="159"/>
    </location>
</feature>
<sequence length="223" mass="24588">MGRAFIWAVRNGARPRQVRPAKAVKPRHSVALMNGADASASTGQAYSSQHDPGSHSPVRPRTDRPASRPRLPRPGHGCGRPVRRPGRRDGRGHPAGRRRRRLDHPPELGGLYGRRARDLEHPLCPADEDPAGARLRRLYARSGRAGPEYRRHPRFRGDEPQAAGPDRLDCGLRARTGAGGRFLRPSGPPPLRLGSVYPQAGRARLSARARRVPRRLRPCADAH</sequence>
<keyword evidence="2" id="KW-1185">Reference proteome</keyword>
<evidence type="ECO:0000256" key="1">
    <source>
        <dbReference type="SAM" id="MobiDB-lite"/>
    </source>
</evidence>
<feature type="compositionally biased region" description="Basic residues" evidence="1">
    <location>
        <begin position="205"/>
        <end position="217"/>
    </location>
</feature>
<dbReference type="AlphaFoldDB" id="A0A0N5A030"/>
<feature type="compositionally biased region" description="Basic residues" evidence="1">
    <location>
        <begin position="16"/>
        <end position="28"/>
    </location>
</feature>
<feature type="region of interest" description="Disordered" evidence="1">
    <location>
        <begin position="12"/>
        <end position="114"/>
    </location>
</feature>
<feature type="region of interest" description="Disordered" evidence="1">
    <location>
        <begin position="146"/>
        <end position="169"/>
    </location>
</feature>
<name>A0A0N5A030_PARTI</name>
<protein>
    <submittedName>
        <fullName evidence="3">LigA</fullName>
    </submittedName>
</protein>
<proteinExistence type="predicted"/>